<evidence type="ECO:0000256" key="4">
    <source>
        <dbReference type="SAM" id="MobiDB-lite"/>
    </source>
</evidence>
<evidence type="ECO:0000313" key="7">
    <source>
        <dbReference type="Proteomes" id="UP001153269"/>
    </source>
</evidence>
<dbReference type="SMART" id="SM01169">
    <property type="entry name" value="DUF1943"/>
    <property type="match status" value="1"/>
</dbReference>
<dbReference type="Proteomes" id="UP001153269">
    <property type="component" value="Unassembled WGS sequence"/>
</dbReference>
<dbReference type="PANTHER" id="PTHR37860:SF2">
    <property type="entry name" value="VITELLOGENIN DOMAIN-CONTAINING PROTEIN"/>
    <property type="match status" value="1"/>
</dbReference>
<dbReference type="InterPro" id="IPR001747">
    <property type="entry name" value="Vitellogenin_N"/>
</dbReference>
<dbReference type="Gene3D" id="1.25.10.20">
    <property type="entry name" value="Vitellinogen, superhelical"/>
    <property type="match status" value="1"/>
</dbReference>
<comment type="caution">
    <text evidence="3">Lacks conserved residue(s) required for the propagation of feature annotation.</text>
</comment>
<evidence type="ECO:0000256" key="3">
    <source>
        <dbReference type="PROSITE-ProRule" id="PRU00557"/>
    </source>
</evidence>
<evidence type="ECO:0000256" key="2">
    <source>
        <dbReference type="ARBA" id="ARBA00023180"/>
    </source>
</evidence>
<dbReference type="EMBL" id="CADEAL010003279">
    <property type="protein sequence ID" value="CAB1444060.1"/>
    <property type="molecule type" value="Genomic_DNA"/>
</dbReference>
<feature type="region of interest" description="Disordered" evidence="4">
    <location>
        <begin position="1843"/>
        <end position="1865"/>
    </location>
</feature>
<keyword evidence="7" id="KW-1185">Reference proteome</keyword>
<dbReference type="SUPFAM" id="SSF48431">
    <property type="entry name" value="Lipovitellin-phosvitin complex, superhelical domain"/>
    <property type="match status" value="1"/>
</dbReference>
<proteinExistence type="predicted"/>
<dbReference type="Gene3D" id="2.30.230.10">
    <property type="entry name" value="Lipovitellin, beta-sheet shell regions, chain A"/>
    <property type="match status" value="1"/>
</dbReference>
<dbReference type="Gene3D" id="2.20.50.20">
    <property type="entry name" value="Lipovitellin. Chain A, domain 3"/>
    <property type="match status" value="1"/>
</dbReference>
<dbReference type="Gene3D" id="2.20.80.10">
    <property type="entry name" value="Lipovitellin-phosvitin complex, chain A, domain 4"/>
    <property type="match status" value="1"/>
</dbReference>
<dbReference type="SUPFAM" id="SSF56968">
    <property type="entry name" value="Lipovitellin-phosvitin complex, beta-sheet shell regions"/>
    <property type="match status" value="2"/>
</dbReference>
<reference evidence="6" key="1">
    <citation type="submission" date="2020-03" db="EMBL/GenBank/DDBJ databases">
        <authorList>
            <person name="Weist P."/>
        </authorList>
    </citation>
    <scope>NUCLEOTIDE SEQUENCE</scope>
</reference>
<evidence type="ECO:0000259" key="5">
    <source>
        <dbReference type="PROSITE" id="PS51211"/>
    </source>
</evidence>
<evidence type="ECO:0000256" key="1">
    <source>
        <dbReference type="ARBA" id="ARBA00022729"/>
    </source>
</evidence>
<dbReference type="GO" id="GO:0005319">
    <property type="term" value="F:lipid transporter activity"/>
    <property type="evidence" value="ECO:0007669"/>
    <property type="project" value="InterPro"/>
</dbReference>
<keyword evidence="1" id="KW-0732">Signal</keyword>
<dbReference type="SMART" id="SM00638">
    <property type="entry name" value="LPD_N"/>
    <property type="match status" value="1"/>
</dbReference>
<dbReference type="PANTHER" id="PTHR37860">
    <property type="entry name" value="AGAP008810-PA"/>
    <property type="match status" value="1"/>
</dbReference>
<dbReference type="InterPro" id="IPR015819">
    <property type="entry name" value="Lipid_transp_b-sht_shell"/>
</dbReference>
<gene>
    <name evidence="6" type="ORF">PLEPLA_LOCUS31776</name>
</gene>
<feature type="compositionally biased region" description="Acidic residues" evidence="4">
    <location>
        <begin position="1847"/>
        <end position="1858"/>
    </location>
</feature>
<dbReference type="Pfam" id="PF21013">
    <property type="entry name" value="LOC400499"/>
    <property type="match status" value="1"/>
</dbReference>
<dbReference type="Pfam" id="PF01347">
    <property type="entry name" value="Vitellogenin_N"/>
    <property type="match status" value="1"/>
</dbReference>
<feature type="compositionally biased region" description="Basic and acidic residues" evidence="4">
    <location>
        <begin position="666"/>
        <end position="686"/>
    </location>
</feature>
<evidence type="ECO:0000313" key="6">
    <source>
        <dbReference type="EMBL" id="CAB1444060.1"/>
    </source>
</evidence>
<name>A0A9N7YZK3_PLEPL</name>
<accession>A0A9N7YZK3</accession>
<dbReference type="InterPro" id="IPR015816">
    <property type="entry name" value="Vitellinogen_b-sht_N"/>
</dbReference>
<organism evidence="6 7">
    <name type="scientific">Pleuronectes platessa</name>
    <name type="common">European plaice</name>
    <dbReference type="NCBI Taxonomy" id="8262"/>
    <lineage>
        <taxon>Eukaryota</taxon>
        <taxon>Metazoa</taxon>
        <taxon>Chordata</taxon>
        <taxon>Craniata</taxon>
        <taxon>Vertebrata</taxon>
        <taxon>Euteleostomi</taxon>
        <taxon>Actinopterygii</taxon>
        <taxon>Neopterygii</taxon>
        <taxon>Teleostei</taxon>
        <taxon>Neoteleostei</taxon>
        <taxon>Acanthomorphata</taxon>
        <taxon>Carangaria</taxon>
        <taxon>Pleuronectiformes</taxon>
        <taxon>Pleuronectoidei</taxon>
        <taxon>Pleuronectidae</taxon>
        <taxon>Pleuronectes</taxon>
    </lineage>
</organism>
<comment type="caution">
    <text evidence="6">The sequence shown here is derived from an EMBL/GenBank/DDBJ whole genome shotgun (WGS) entry which is preliminary data.</text>
</comment>
<dbReference type="Pfam" id="PF09172">
    <property type="entry name" value="Vit_open_b-sht"/>
    <property type="match status" value="1"/>
</dbReference>
<dbReference type="InterPro" id="IPR015255">
    <property type="entry name" value="Vitellinogen_open_b-sht"/>
</dbReference>
<keyword evidence="2" id="KW-0325">Glycoprotein</keyword>
<dbReference type="InterPro" id="IPR011030">
    <property type="entry name" value="Lipovitellin_superhlx_dom"/>
</dbReference>
<sequence>MSDPDGTSPDPLGVADPLLKTSGLHRNDRRGVRYTYRYSTTITTTLHGSNAGRNGLALDCVIDIDVVSKCHLMMQKEHSVQRLKSLRESLERTRLKFSLQAGKVTALCVQEGEQVWALNIKRALLSMLQTSRMGAKQELEKETDVYGTCSSVYERRGPLLLKTRDLKQCQESRLANFWPHSVALSEDTSVQSELHCVQRHGSTVMEEVNCTEAISMATWSRAEGLVKTQTVSVLLLLRAQPGTLSGADSLSHGELTDLQFEEEGAAGSGKSRVSTPEQASQTVRILCSLTSKPQLVSQQFLQLAFQLRDLTLPQLRTLWQEASFKCRNDWQPLLDALPACGSENCIVLLTDLMRNTELETEQAHSLLTTIALIPHPSPQIIDSINALLEVPEVRSKALLAGSSLVYQLCQRSPTSCSELPQVQTLMQTQKETLRDGCEGDEPSRVKDVFYTLKSVGNTGLSAPGFTPLLNHCALGHSTALELRLAAIQAFRRFPCSADLYRSSHEDPEVRIAAYQQLMRCPDQNVCEAVKTTLRNETSSQVGSFVWSHLTNVLRSEDPMKQTLIDSLPDDIISREFESELLKYSSYSDYTATAGMGITNLETSLIFSPKSFLPKSASTNLTVYFHGRAHNLLEVDLHVENVEPLLKNIFGHNTHISEDGGSTAHNQKRETSRRKTDDGQGEGKEKCLSSTSSYLNQARAMLFGRRTTEENRPKCWVGVKVFGNEISVFTCDDLYDRVNQLSLSMAGLAVQLLKGQEVQLNHRAVLMTEELLLPSLSGLPIKLGINMTSLVSLRLKGNVNYRDTSHFSLTGYIKPNAYVGLSARMGVDGALGQAAVDWVSELTSSTSLDGSVQLQEGRDVRVMLNTPEDIMDIFSFSSRVFQLSGDHREELKGSKSRIQKTTCTPKTWSKMVGWQLCSNASYPAGIALPAAGPVHLSLRLLKLDRGLHYYLLEAAYTLLAQRGTWLPREASIHLLLATPQSSIPRDMSVDLAFNPHRLLLRITHPLKTIHIQGQLEQERNVKSGKLELIIDGVHYYIMGLVDTQSLLSEQRTRYHLEAKMAGDGHPMILSANVTRGLGRKTSLSATLKNVLRETASLSVALERRRDSSSRQYSLEAELLLPGVVGSRMLGLMEQKGSLWSSALRLKYGLGGDARHLRQECYTSQRLRSERDSNFTYVMRADHEFYCSNTAPINHKIHLRHAESQSHINSALHMSYGKHWDEINNKRTVLLSQSFKNQSTQNHTSYTLEFSLKVPEKNLNYRTQLLHSHLRHVGSESSTHLKINYNNLMPLVAGLHWKSPSHDGVQKKWEGTFNMDSPWLYIYTAHKLSHLQRHTLQLTSELTASKWLTIPNLTLEGFYRDRGREREARLELYTSSATYLHAEGWGVVGKRRVKASCSLSSLWTPPLRGDVSLEASKFSHSLQMASTYNKNNISLSAGLNTIDKNLKKRQATLKMTFSRPKSPSTELEFEGVVEELRKDKRMYKKTAVLHLRQPFQTFPQTLLLRETFTVDLLNGLYILESKAGFHGDGEVIHTLTMGYQPPSPFVCSALIHPFSSDTIPSNSEICVTVTSNQTQKNVQGKIRVGSKERLTFFGQVLLSPLHSSHQVIKIRANFTNQLQLQLPSSALMEGDVSWNPKNNTDFDYQARGRLRIERQECKLSVQLNGTSDRVGLYSSLSHPFKSKLPKTLEVKATTDMSTLAGKGSSLVHVRADGKERVKLGVLISHSLQGEHRAVGLRMNLSQSLLPTAVELLLDVAANMSSDSGSLHGSYTQGNEHLLLKVKGSVGNTHGRQLAVSGDLRHSMANLAILPPALGLDGALGQTDTLIEGQLRVRVMETLYSVELRHQEDPGEALESEEEEGMMGKKSSRARDWLSVRSGEENLFLNVTRQVGNQGWGEVFTQLSHSFHLLNLTGVPANSSAQVKWAQRGGNMSLLAELQTGPEYLKAEFKGGKTDHVIPRWEYFSELRHQVQALLKRGLSSSIQAKAHYQLETEGLDTGLTLHMEEQRMADIVFNVGSKNGTAILAVSLWQQMKLLQGLLPASLQMNCSGDAAADRITAQCYGNVEGRPVEVQAFRSYRPHNRLCYGLMLAHYSLSAQAKGCYSSDGQRELRANLTHSSMLLMTYLGIPTKSGLRILVRPGPQRWALGMGLLVGPWRTDLNVALRLEKPGLYGCHGLLEYGSSIVTHKAEFTGRVSLESWCHIWADVTVAWNSISSSLLASLKCKGVGRLVWVLVRDIEGDPPHKTSLTIHGQAERDGFKGSLGLENQQDSLQCLMSALLKDQKAEVSWTMQHYWTSLVSIIPHRVHFQGSGQLHDTSLSRSARYSFNTCSAQMDMTAAWKPSPSFRVILQQNMASACLPGGLTVSMSSTASHAQFEVESDACSVLLLASQHRGGEDRRTSWNGFVQQQCGPLKVGLELGRCHFRGKLGKSKETEGDQASYTVNVTNYCPALQGTVFPVSLDLHGLLSVSSCRLRLTSSLNVDNQDLTLDLAQSCRPQRLSGTLAHSFPELRSRGLPRMISIDASAPEGAGQSGTLYIKAGTCHIRASRVSEAKGQAQWLWALESTCPMLATQLNGSVWQGPDGIWTATVVTDLEGTRGFLRINARPWPELSIEGELSHNLPTLAGLPEHSRLRVTSRAGKQRYDTEGFIQMDDCAVSASGSVMSQSGLQGSVEYHNNCTVIKAWGSPDRIHASGMLVISPALTESQVSMAIDDAALQAKMALQKTKDKKEASLYLNHTVPVLKKLGLPAKAALTINSGSHGNGSFFYIFNSSAGNQKISQEMTVSKISGAVRVKSHFRHTVNYLKTLGSLETTAYRWSWLPLKGRI</sequence>
<dbReference type="InterPro" id="IPR048484">
    <property type="entry name" value="LOC400499-like"/>
</dbReference>
<dbReference type="InterPro" id="IPR015817">
    <property type="entry name" value="Vitellinogen_open_b-sht_sub1"/>
</dbReference>
<protein>
    <recommendedName>
        <fullName evidence="5">Vitellogenin domain-containing protein</fullName>
    </recommendedName>
</protein>
<feature type="region of interest" description="Disordered" evidence="4">
    <location>
        <begin position="1"/>
        <end position="22"/>
    </location>
</feature>
<feature type="region of interest" description="Disordered" evidence="4">
    <location>
        <begin position="655"/>
        <end position="689"/>
    </location>
</feature>
<feature type="domain" description="Vitellogenin" evidence="5">
    <location>
        <begin position="28"/>
        <end position="616"/>
    </location>
</feature>
<dbReference type="PROSITE" id="PS51211">
    <property type="entry name" value="VITELLOGENIN"/>
    <property type="match status" value="1"/>
</dbReference>